<feature type="region of interest" description="Disordered" evidence="1">
    <location>
        <begin position="1"/>
        <end position="85"/>
    </location>
</feature>
<evidence type="ECO:0000256" key="1">
    <source>
        <dbReference type="SAM" id="MobiDB-lite"/>
    </source>
</evidence>
<dbReference type="GeneID" id="28896966"/>
<feature type="compositionally biased region" description="Basic and acidic residues" evidence="1">
    <location>
        <begin position="45"/>
        <end position="62"/>
    </location>
</feature>
<dbReference type="AlphaFoldDB" id="A0A165IR65"/>
<sequence>MSSEDRQPLLRRPLSREWRPSNPFANFSVRAPSILSRNSSSNAVDKGKEKEKDKDKDKDKYKLRMPTPPADPTPATKREQEGLMNSHHSQLKFLAQRIKLINEFMDMDTVMFERLRKENDRSRDAKYMEERVLLLHMCKDTFVKMVKWHRLEAARLGAMIASEGEHYVPPSDLPSPFEWTELLKN</sequence>
<dbReference type="InParanoid" id="A0A165IR65"/>
<accession>A0A165IR65</accession>
<name>A0A165IR65_XYLHT</name>
<dbReference type="OrthoDB" id="4167455at2759"/>
<dbReference type="RefSeq" id="XP_018190820.1">
    <property type="nucleotide sequence ID" value="XM_018331829.1"/>
</dbReference>
<gene>
    <name evidence="2" type="ORF">L228DRAFT_244060</name>
</gene>
<feature type="compositionally biased region" description="Basic and acidic residues" evidence="1">
    <location>
        <begin position="1"/>
        <end position="19"/>
    </location>
</feature>
<dbReference type="Proteomes" id="UP000076632">
    <property type="component" value="Unassembled WGS sequence"/>
</dbReference>
<keyword evidence="3" id="KW-1185">Reference proteome</keyword>
<organism evidence="2 3">
    <name type="scientific">Xylona heveae (strain CBS 132557 / TC161)</name>
    <dbReference type="NCBI Taxonomy" id="1328760"/>
    <lineage>
        <taxon>Eukaryota</taxon>
        <taxon>Fungi</taxon>
        <taxon>Dikarya</taxon>
        <taxon>Ascomycota</taxon>
        <taxon>Pezizomycotina</taxon>
        <taxon>Xylonomycetes</taxon>
        <taxon>Xylonales</taxon>
        <taxon>Xylonaceae</taxon>
        <taxon>Xylona</taxon>
    </lineage>
</organism>
<dbReference type="EMBL" id="KV407455">
    <property type="protein sequence ID" value="KZF25265.1"/>
    <property type="molecule type" value="Genomic_DNA"/>
</dbReference>
<evidence type="ECO:0000313" key="2">
    <source>
        <dbReference type="EMBL" id="KZF25265.1"/>
    </source>
</evidence>
<proteinExistence type="predicted"/>
<evidence type="ECO:0000313" key="3">
    <source>
        <dbReference type="Proteomes" id="UP000076632"/>
    </source>
</evidence>
<protein>
    <submittedName>
        <fullName evidence="2">Uncharacterized protein</fullName>
    </submittedName>
</protein>
<reference evidence="2 3" key="1">
    <citation type="journal article" date="2016" name="Fungal Biol.">
        <title>The genome of Xylona heveae provides a window into fungal endophytism.</title>
        <authorList>
            <person name="Gazis R."/>
            <person name="Kuo A."/>
            <person name="Riley R."/>
            <person name="LaButti K."/>
            <person name="Lipzen A."/>
            <person name="Lin J."/>
            <person name="Amirebrahimi M."/>
            <person name="Hesse C.N."/>
            <person name="Spatafora J.W."/>
            <person name="Henrissat B."/>
            <person name="Hainaut M."/>
            <person name="Grigoriev I.V."/>
            <person name="Hibbett D.S."/>
        </authorList>
    </citation>
    <scope>NUCLEOTIDE SEQUENCE [LARGE SCALE GENOMIC DNA]</scope>
    <source>
        <strain evidence="2 3">TC161</strain>
    </source>
</reference>